<keyword evidence="3 8" id="KW-0812">Transmembrane</keyword>
<dbReference type="SUPFAM" id="SSF52540">
    <property type="entry name" value="P-loop containing nucleoside triphosphate hydrolases"/>
    <property type="match status" value="1"/>
</dbReference>
<dbReference type="InterPro" id="IPR011527">
    <property type="entry name" value="ABC1_TM_dom"/>
</dbReference>
<dbReference type="PROSITE" id="PS50893">
    <property type="entry name" value="ABC_TRANSPORTER_2"/>
    <property type="match status" value="1"/>
</dbReference>
<dbReference type="InterPro" id="IPR027417">
    <property type="entry name" value="P-loop_NTPase"/>
</dbReference>
<dbReference type="Gene3D" id="1.20.1560.10">
    <property type="entry name" value="ABC transporter type 1, transmembrane domain"/>
    <property type="match status" value="1"/>
</dbReference>
<proteinExistence type="predicted"/>
<sequence>MEEKLDNISRKKERIDVKLWQGFFEFLKKYKIKVLLLLLVMVLVGLIEATFPYLTRFAIDTFVVPKSFNGFWKFIAAFSLLTTIQSINTYVLIVLAGKIETGMTRDIRNSAFSKLQKLPLSFFDANGTGPLIARIMSDVQRVTGILSWGMVDTVWGISTMTFITFYLFRLNWKMALFVVGSIPVIFFVSLYFQKLILRHYRIVRRYNSEVTGKFNEGILGAKTTKILSVEEKTIAEFSQLTSKMRQEAIKASVISSIYTPIIVQIGSIVTALILVYGSKNLEQGSITYGTLAAFISYSIQFFEPLRELSRVMADVISSQAAGERVMEVLRAQSEGESSREYALAEFGFEGNVEFRNVSFKYNTSDMVLKNFNLKVKKGERIAIVGPTGSGKSTIVNLLGRFYEPTEGKIYFDGVNYTEIDLRTLRKNIGYVLQVPHLFNGTIAENIAVGKPGCTLEEIVEAAKVVNVHDYIVKLKDGYNTLVGEGGTNLSVGQRQLIALARVVLANPKIIVMDEATSSIDAHTEHIIQESIDKILHGRTSFVIAHRLSTIRSADRILVIENGEIIEDGSHEQLMKKRGHYYRLYMQQFVEEKEKELFNV</sequence>
<keyword evidence="2" id="KW-0813">Transport</keyword>
<dbReference type="FunFam" id="3.40.50.300:FF:000287">
    <property type="entry name" value="Multidrug ABC transporter ATP-binding protein"/>
    <property type="match status" value="1"/>
</dbReference>
<accession>A0A1M7SZC4</accession>
<organism evidence="11 12">
    <name type="scientific">Fervidobacterium gondwanense DSM 13020</name>
    <dbReference type="NCBI Taxonomy" id="1121883"/>
    <lineage>
        <taxon>Bacteria</taxon>
        <taxon>Thermotogati</taxon>
        <taxon>Thermotogota</taxon>
        <taxon>Thermotogae</taxon>
        <taxon>Thermotogales</taxon>
        <taxon>Fervidobacteriaceae</taxon>
        <taxon>Fervidobacterium</taxon>
    </lineage>
</organism>
<dbReference type="PROSITE" id="PS00211">
    <property type="entry name" value="ABC_TRANSPORTER_1"/>
    <property type="match status" value="1"/>
</dbReference>
<dbReference type="InterPro" id="IPR003439">
    <property type="entry name" value="ABC_transporter-like_ATP-bd"/>
</dbReference>
<dbReference type="GO" id="GO:0005886">
    <property type="term" value="C:plasma membrane"/>
    <property type="evidence" value="ECO:0007669"/>
    <property type="project" value="UniProtKB-SubCell"/>
</dbReference>
<comment type="subcellular location">
    <subcellularLocation>
        <location evidence="1">Cell membrane</location>
        <topology evidence="1">Multi-pass membrane protein</topology>
    </subcellularLocation>
</comment>
<dbReference type="CDD" id="cd03254">
    <property type="entry name" value="ABCC_Glucan_exporter_like"/>
    <property type="match status" value="1"/>
</dbReference>
<dbReference type="SUPFAM" id="SSF90123">
    <property type="entry name" value="ABC transporter transmembrane region"/>
    <property type="match status" value="1"/>
</dbReference>
<evidence type="ECO:0000256" key="5">
    <source>
        <dbReference type="ARBA" id="ARBA00022840"/>
    </source>
</evidence>
<feature type="transmembrane region" description="Helical" evidence="8">
    <location>
        <begin position="74"/>
        <end position="95"/>
    </location>
</feature>
<evidence type="ECO:0000256" key="1">
    <source>
        <dbReference type="ARBA" id="ARBA00004651"/>
    </source>
</evidence>
<evidence type="ECO:0000256" key="8">
    <source>
        <dbReference type="SAM" id="Phobius"/>
    </source>
</evidence>
<reference evidence="12" key="1">
    <citation type="submission" date="2016-12" db="EMBL/GenBank/DDBJ databases">
        <authorList>
            <person name="Varghese N."/>
            <person name="Submissions S."/>
        </authorList>
    </citation>
    <scope>NUCLEOTIDE SEQUENCE [LARGE SCALE GENOMIC DNA]</scope>
    <source>
        <strain evidence="12">DSM 13020</strain>
    </source>
</reference>
<dbReference type="InterPro" id="IPR039421">
    <property type="entry name" value="Type_1_exporter"/>
</dbReference>
<evidence type="ECO:0000313" key="12">
    <source>
        <dbReference type="Proteomes" id="UP000184207"/>
    </source>
</evidence>
<dbReference type="InterPro" id="IPR003593">
    <property type="entry name" value="AAA+_ATPase"/>
</dbReference>
<dbReference type="PROSITE" id="PS50929">
    <property type="entry name" value="ABC_TM1F"/>
    <property type="match status" value="1"/>
</dbReference>
<dbReference type="Pfam" id="PF00664">
    <property type="entry name" value="ABC_membrane"/>
    <property type="match status" value="1"/>
</dbReference>
<evidence type="ECO:0000256" key="7">
    <source>
        <dbReference type="ARBA" id="ARBA00023136"/>
    </source>
</evidence>
<evidence type="ECO:0000256" key="2">
    <source>
        <dbReference type="ARBA" id="ARBA00022448"/>
    </source>
</evidence>
<dbReference type="GO" id="GO:0015421">
    <property type="term" value="F:ABC-type oligopeptide transporter activity"/>
    <property type="evidence" value="ECO:0007669"/>
    <property type="project" value="TreeGrafter"/>
</dbReference>
<feature type="transmembrane region" description="Helical" evidence="8">
    <location>
        <begin position="253"/>
        <end position="277"/>
    </location>
</feature>
<dbReference type="EMBL" id="FRDJ01000007">
    <property type="protein sequence ID" value="SHN63786.1"/>
    <property type="molecule type" value="Genomic_DNA"/>
</dbReference>
<dbReference type="STRING" id="1121883.SAMN02745226_01380"/>
<keyword evidence="7 8" id="KW-0472">Membrane</keyword>
<dbReference type="Gene3D" id="3.40.50.300">
    <property type="entry name" value="P-loop containing nucleotide triphosphate hydrolases"/>
    <property type="match status" value="1"/>
</dbReference>
<dbReference type="RefSeq" id="WP_072759775.1">
    <property type="nucleotide sequence ID" value="NZ_FRDJ01000007.1"/>
</dbReference>
<dbReference type="InterPro" id="IPR036640">
    <property type="entry name" value="ABC1_TM_sf"/>
</dbReference>
<keyword evidence="6 8" id="KW-1133">Transmembrane helix</keyword>
<dbReference type="AlphaFoldDB" id="A0A1M7SZC4"/>
<feature type="transmembrane region" description="Helical" evidence="8">
    <location>
        <begin position="174"/>
        <end position="192"/>
    </location>
</feature>
<keyword evidence="12" id="KW-1185">Reference proteome</keyword>
<evidence type="ECO:0000259" key="9">
    <source>
        <dbReference type="PROSITE" id="PS50893"/>
    </source>
</evidence>
<evidence type="ECO:0000259" key="10">
    <source>
        <dbReference type="PROSITE" id="PS50929"/>
    </source>
</evidence>
<dbReference type="CDD" id="cd18540">
    <property type="entry name" value="ABC_6TM_exporter_like"/>
    <property type="match status" value="1"/>
</dbReference>
<evidence type="ECO:0000256" key="6">
    <source>
        <dbReference type="ARBA" id="ARBA00022989"/>
    </source>
</evidence>
<dbReference type="PANTHER" id="PTHR43394:SF1">
    <property type="entry name" value="ATP-BINDING CASSETTE SUB-FAMILY B MEMBER 10, MITOCHONDRIAL"/>
    <property type="match status" value="1"/>
</dbReference>
<evidence type="ECO:0000313" key="11">
    <source>
        <dbReference type="EMBL" id="SHN63786.1"/>
    </source>
</evidence>
<dbReference type="OrthoDB" id="40044at2"/>
<keyword evidence="5 11" id="KW-0067">ATP-binding</keyword>
<feature type="transmembrane region" description="Helical" evidence="8">
    <location>
        <begin position="34"/>
        <end position="54"/>
    </location>
</feature>
<feature type="domain" description="ABC transmembrane type-1" evidence="10">
    <location>
        <begin position="35"/>
        <end position="317"/>
    </location>
</feature>
<dbReference type="PANTHER" id="PTHR43394">
    <property type="entry name" value="ATP-DEPENDENT PERMEASE MDL1, MITOCHONDRIAL"/>
    <property type="match status" value="1"/>
</dbReference>
<dbReference type="InterPro" id="IPR017871">
    <property type="entry name" value="ABC_transporter-like_CS"/>
</dbReference>
<name>A0A1M7SZC4_FERGO</name>
<protein>
    <submittedName>
        <fullName evidence="11">ATP-binding cassette, subfamily B</fullName>
    </submittedName>
</protein>
<dbReference type="Proteomes" id="UP000184207">
    <property type="component" value="Unassembled WGS sequence"/>
</dbReference>
<keyword evidence="4" id="KW-0547">Nucleotide-binding</keyword>
<dbReference type="Pfam" id="PF00005">
    <property type="entry name" value="ABC_tran"/>
    <property type="match status" value="1"/>
</dbReference>
<evidence type="ECO:0000256" key="4">
    <source>
        <dbReference type="ARBA" id="ARBA00022741"/>
    </source>
</evidence>
<feature type="transmembrane region" description="Helical" evidence="8">
    <location>
        <begin position="145"/>
        <end position="168"/>
    </location>
</feature>
<dbReference type="SMART" id="SM00382">
    <property type="entry name" value="AAA"/>
    <property type="match status" value="1"/>
</dbReference>
<gene>
    <name evidence="11" type="ORF">SAMN02745226_01380</name>
</gene>
<evidence type="ECO:0000256" key="3">
    <source>
        <dbReference type="ARBA" id="ARBA00022692"/>
    </source>
</evidence>
<dbReference type="GO" id="GO:0005524">
    <property type="term" value="F:ATP binding"/>
    <property type="evidence" value="ECO:0007669"/>
    <property type="project" value="UniProtKB-KW"/>
</dbReference>
<dbReference type="GO" id="GO:0016887">
    <property type="term" value="F:ATP hydrolysis activity"/>
    <property type="evidence" value="ECO:0007669"/>
    <property type="project" value="InterPro"/>
</dbReference>
<feature type="domain" description="ABC transporter" evidence="9">
    <location>
        <begin position="352"/>
        <end position="586"/>
    </location>
</feature>